<name>A0A397RZJ9_9MOLU</name>
<dbReference type="Proteomes" id="UP000266506">
    <property type="component" value="Unassembled WGS sequence"/>
</dbReference>
<reference evidence="1 2" key="1">
    <citation type="submission" date="2018-08" db="EMBL/GenBank/DDBJ databases">
        <title>Genomic Encyclopedia of Archaeal and Bacterial Type Strains, Phase II (KMG-II): from individual species to whole genera.</title>
        <authorList>
            <person name="Goeker M."/>
        </authorList>
    </citation>
    <scope>NUCLEOTIDE SEQUENCE [LARGE SCALE GENOMIC DNA]</scope>
    <source>
        <strain evidence="1 2">ATCC 27112</strain>
    </source>
</reference>
<gene>
    <name evidence="1" type="ORF">EI71_00815</name>
</gene>
<sequence length="212" mass="24361">MASKSRRNKVKFKWTKELIFLIVFVVAIGAVSLTLGLVKKFSGRDIKAVNEAIAQFNSSESQTVYTIDTNKNVFKTISYDGLVSQKESSDYTYVWYGTLTSADYLRYLYQINEYAEQYEVSTVYLYYADYVQDAINNDTQNTESYKTTLKTMEDKLNAGRTDAEPIDLEKYAALFVFKDGKLVYNSQIANESDQYNWENQFVKAFGLSKQGE</sequence>
<dbReference type="RefSeq" id="WP_119015974.1">
    <property type="nucleotide sequence ID" value="NZ_QXEV01000006.1"/>
</dbReference>
<accession>A0A397RZJ9</accession>
<dbReference type="AlphaFoldDB" id="A0A397RZJ9"/>
<proteinExistence type="predicted"/>
<comment type="caution">
    <text evidence="1">The sequence shown here is derived from an EMBL/GenBank/DDBJ whole genome shotgun (WGS) entry which is preliminary data.</text>
</comment>
<keyword evidence="2" id="KW-1185">Reference proteome</keyword>
<evidence type="ECO:0000313" key="2">
    <source>
        <dbReference type="Proteomes" id="UP000266506"/>
    </source>
</evidence>
<organism evidence="1 2">
    <name type="scientific">Anaeroplasma bactoclasticum</name>
    <dbReference type="NCBI Taxonomy" id="2088"/>
    <lineage>
        <taxon>Bacteria</taxon>
        <taxon>Bacillati</taxon>
        <taxon>Mycoplasmatota</taxon>
        <taxon>Mollicutes</taxon>
        <taxon>Anaeroplasmatales</taxon>
        <taxon>Anaeroplasmataceae</taxon>
        <taxon>Anaeroplasma</taxon>
    </lineage>
</organism>
<protein>
    <submittedName>
        <fullName evidence="1">Uncharacterized protein</fullName>
    </submittedName>
</protein>
<dbReference type="EMBL" id="QXEV01000006">
    <property type="protein sequence ID" value="RIA77839.1"/>
    <property type="molecule type" value="Genomic_DNA"/>
</dbReference>
<evidence type="ECO:0000313" key="1">
    <source>
        <dbReference type="EMBL" id="RIA77839.1"/>
    </source>
</evidence>
<dbReference type="InParanoid" id="A0A397RZJ9"/>